<organism evidence="4 5">
    <name type="scientific">Candidatus Kerfeldbacteria bacterium CG15_BIG_FIL_POST_REV_8_21_14_020_45_12</name>
    <dbReference type="NCBI Taxonomy" id="2014247"/>
    <lineage>
        <taxon>Bacteria</taxon>
        <taxon>Candidatus Kerfeldiibacteriota</taxon>
    </lineage>
</organism>
<dbReference type="PANTHER" id="PTHR44591:SF3">
    <property type="entry name" value="RESPONSE REGULATORY DOMAIN-CONTAINING PROTEIN"/>
    <property type="match status" value="1"/>
</dbReference>
<accession>A0A2M7H4G2</accession>
<dbReference type="InterPro" id="IPR050595">
    <property type="entry name" value="Bact_response_regulator"/>
</dbReference>
<dbReference type="SUPFAM" id="SSF52172">
    <property type="entry name" value="CheY-like"/>
    <property type="match status" value="1"/>
</dbReference>
<proteinExistence type="predicted"/>
<keyword evidence="1 2" id="KW-0597">Phosphoprotein</keyword>
<dbReference type="PANTHER" id="PTHR44591">
    <property type="entry name" value="STRESS RESPONSE REGULATOR PROTEIN 1"/>
    <property type="match status" value="1"/>
</dbReference>
<evidence type="ECO:0000256" key="2">
    <source>
        <dbReference type="PROSITE-ProRule" id="PRU00169"/>
    </source>
</evidence>
<dbReference type="InterPro" id="IPR001789">
    <property type="entry name" value="Sig_transdc_resp-reg_receiver"/>
</dbReference>
<evidence type="ECO:0000313" key="4">
    <source>
        <dbReference type="EMBL" id="PIW37107.1"/>
    </source>
</evidence>
<name>A0A2M7H4G2_9BACT</name>
<dbReference type="CDD" id="cd17574">
    <property type="entry name" value="REC_OmpR"/>
    <property type="match status" value="1"/>
</dbReference>
<feature type="domain" description="Response regulatory" evidence="3">
    <location>
        <begin position="6"/>
        <end position="120"/>
    </location>
</feature>
<evidence type="ECO:0000313" key="5">
    <source>
        <dbReference type="Proteomes" id="UP000230292"/>
    </source>
</evidence>
<evidence type="ECO:0000256" key="1">
    <source>
        <dbReference type="ARBA" id="ARBA00022553"/>
    </source>
</evidence>
<evidence type="ECO:0000259" key="3">
    <source>
        <dbReference type="PROSITE" id="PS50110"/>
    </source>
</evidence>
<dbReference type="GO" id="GO:0000160">
    <property type="term" value="P:phosphorelay signal transduction system"/>
    <property type="evidence" value="ECO:0007669"/>
    <property type="project" value="InterPro"/>
</dbReference>
<gene>
    <name evidence="4" type="ORF">COW24_01890</name>
</gene>
<dbReference type="Pfam" id="PF00072">
    <property type="entry name" value="Response_reg"/>
    <property type="match status" value="1"/>
</dbReference>
<reference evidence="4 5" key="1">
    <citation type="submission" date="2017-09" db="EMBL/GenBank/DDBJ databases">
        <title>Depth-based differentiation of microbial function through sediment-hosted aquifers and enrichment of novel symbionts in the deep terrestrial subsurface.</title>
        <authorList>
            <person name="Probst A.J."/>
            <person name="Ladd B."/>
            <person name="Jarett J.K."/>
            <person name="Geller-Mcgrath D.E."/>
            <person name="Sieber C.M."/>
            <person name="Emerson J.B."/>
            <person name="Anantharaman K."/>
            <person name="Thomas B.C."/>
            <person name="Malmstrom R."/>
            <person name="Stieglmeier M."/>
            <person name="Klingl A."/>
            <person name="Woyke T."/>
            <person name="Ryan C.M."/>
            <person name="Banfield J.F."/>
        </authorList>
    </citation>
    <scope>NUCLEOTIDE SEQUENCE [LARGE SCALE GENOMIC DNA]</scope>
    <source>
        <strain evidence="4">CG15_BIG_FIL_POST_REV_8_21_14_020_45_12</strain>
    </source>
</reference>
<sequence length="124" mass="13614">MSDEKKILVVEDERPIAKALQLKLTSCGFSVDQASNGEEGLKMIETTPYQLVLLDLVMPTMTGFEVLEQLKAKGINVPVIVSSNLSQNEDINRAKALGAVDYYIKSETPISQVVEQVRAHLLPA</sequence>
<dbReference type="EMBL" id="PFGC01000022">
    <property type="protein sequence ID" value="PIW37107.1"/>
    <property type="molecule type" value="Genomic_DNA"/>
</dbReference>
<feature type="modified residue" description="4-aspartylphosphate" evidence="2">
    <location>
        <position position="55"/>
    </location>
</feature>
<dbReference type="AlphaFoldDB" id="A0A2M7H4G2"/>
<dbReference type="Gene3D" id="3.40.50.2300">
    <property type="match status" value="1"/>
</dbReference>
<dbReference type="PROSITE" id="PS50110">
    <property type="entry name" value="RESPONSE_REGULATORY"/>
    <property type="match status" value="1"/>
</dbReference>
<dbReference type="SMART" id="SM00448">
    <property type="entry name" value="REC"/>
    <property type="match status" value="1"/>
</dbReference>
<protein>
    <recommendedName>
        <fullName evidence="3">Response regulatory domain-containing protein</fullName>
    </recommendedName>
</protein>
<comment type="caution">
    <text evidence="4">The sequence shown here is derived from an EMBL/GenBank/DDBJ whole genome shotgun (WGS) entry which is preliminary data.</text>
</comment>
<dbReference type="InterPro" id="IPR011006">
    <property type="entry name" value="CheY-like_superfamily"/>
</dbReference>
<dbReference type="Proteomes" id="UP000230292">
    <property type="component" value="Unassembled WGS sequence"/>
</dbReference>